<dbReference type="PRINTS" id="PR00704">
    <property type="entry name" value="CALPAIN"/>
</dbReference>
<evidence type="ECO:0000256" key="1">
    <source>
        <dbReference type="ARBA" id="ARBA00007623"/>
    </source>
</evidence>
<dbReference type="InterPro" id="IPR038765">
    <property type="entry name" value="Papain-like_cys_pep_sf"/>
</dbReference>
<feature type="compositionally biased region" description="Basic and acidic residues" evidence="8">
    <location>
        <begin position="571"/>
        <end position="581"/>
    </location>
</feature>
<reference evidence="10 11" key="1">
    <citation type="journal article" date="2015" name="Fungal Genet. Biol.">
        <title>Evolution of novel wood decay mechanisms in Agaricales revealed by the genome sequences of Fistulina hepatica and Cylindrobasidium torrendii.</title>
        <authorList>
            <person name="Floudas D."/>
            <person name="Held B.W."/>
            <person name="Riley R."/>
            <person name="Nagy L.G."/>
            <person name="Koehler G."/>
            <person name="Ransdell A.S."/>
            <person name="Younus H."/>
            <person name="Chow J."/>
            <person name="Chiniquy J."/>
            <person name="Lipzen A."/>
            <person name="Tritt A."/>
            <person name="Sun H."/>
            <person name="Haridas S."/>
            <person name="LaButti K."/>
            <person name="Ohm R.A."/>
            <person name="Kues U."/>
            <person name="Blanchette R.A."/>
            <person name="Grigoriev I.V."/>
            <person name="Minto R.E."/>
            <person name="Hibbett D.S."/>
        </authorList>
    </citation>
    <scope>NUCLEOTIDE SEQUENCE [LARGE SCALE GENOMIC DNA]</scope>
    <source>
        <strain evidence="10 11">FP15055 ss-10</strain>
    </source>
</reference>
<feature type="active site" evidence="5 6">
    <location>
        <position position="137"/>
    </location>
</feature>
<dbReference type="PROSITE" id="PS00139">
    <property type="entry name" value="THIOL_PROTEASE_CYS"/>
    <property type="match status" value="1"/>
</dbReference>
<dbReference type="GO" id="GO:0004198">
    <property type="term" value="F:calcium-dependent cysteine-type endopeptidase activity"/>
    <property type="evidence" value="ECO:0007669"/>
    <property type="project" value="InterPro"/>
</dbReference>
<feature type="active site" evidence="5 6">
    <location>
        <position position="322"/>
    </location>
</feature>
<name>A0A0D7BQZ4_9AGAR</name>
<dbReference type="Pfam" id="PF00648">
    <property type="entry name" value="Peptidase_C2"/>
    <property type="match status" value="1"/>
</dbReference>
<dbReference type="PROSITE" id="PS50203">
    <property type="entry name" value="CALPAIN_CAT"/>
    <property type="match status" value="1"/>
</dbReference>
<evidence type="ECO:0000313" key="11">
    <source>
        <dbReference type="Proteomes" id="UP000054007"/>
    </source>
</evidence>
<evidence type="ECO:0000256" key="7">
    <source>
        <dbReference type="SAM" id="Coils"/>
    </source>
</evidence>
<dbReference type="GO" id="GO:0006508">
    <property type="term" value="P:proteolysis"/>
    <property type="evidence" value="ECO:0007669"/>
    <property type="project" value="UniProtKB-KW"/>
</dbReference>
<feature type="compositionally biased region" description="Basic and acidic residues" evidence="8">
    <location>
        <begin position="646"/>
        <end position="661"/>
    </location>
</feature>
<evidence type="ECO:0000256" key="4">
    <source>
        <dbReference type="ARBA" id="ARBA00022807"/>
    </source>
</evidence>
<accession>A0A0D7BQZ4</accession>
<dbReference type="AlphaFoldDB" id="A0A0D7BQZ4"/>
<keyword evidence="4 6" id="KW-0788">Thiol protease</keyword>
<dbReference type="STRING" id="1314674.A0A0D7BQZ4"/>
<dbReference type="Gene3D" id="3.90.70.10">
    <property type="entry name" value="Cysteine proteinases"/>
    <property type="match status" value="1"/>
</dbReference>
<dbReference type="CDD" id="cd00044">
    <property type="entry name" value="CysPc"/>
    <property type="match status" value="1"/>
</dbReference>
<feature type="active site" evidence="5 6">
    <location>
        <position position="342"/>
    </location>
</feature>
<protein>
    <submittedName>
        <fullName evidence="10">Cysteine proteinase</fullName>
    </submittedName>
</protein>
<feature type="coiled-coil region" evidence="7">
    <location>
        <begin position="49"/>
        <end position="76"/>
    </location>
</feature>
<feature type="compositionally biased region" description="Basic and acidic residues" evidence="8">
    <location>
        <begin position="621"/>
        <end position="636"/>
    </location>
</feature>
<evidence type="ECO:0000256" key="5">
    <source>
        <dbReference type="PIRSR" id="PIRSR622684-1"/>
    </source>
</evidence>
<keyword evidence="2 6" id="KW-0645">Protease</keyword>
<feature type="region of interest" description="Disordered" evidence="8">
    <location>
        <begin position="571"/>
        <end position="591"/>
    </location>
</feature>
<comment type="similarity">
    <text evidence="1">Belongs to the peptidase C2 family.</text>
</comment>
<evidence type="ECO:0000313" key="10">
    <source>
        <dbReference type="EMBL" id="KIY72958.1"/>
    </source>
</evidence>
<dbReference type="Proteomes" id="UP000054007">
    <property type="component" value="Unassembled WGS sequence"/>
</dbReference>
<feature type="region of interest" description="Disordered" evidence="8">
    <location>
        <begin position="604"/>
        <end position="668"/>
    </location>
</feature>
<evidence type="ECO:0000259" key="9">
    <source>
        <dbReference type="PROSITE" id="PS50203"/>
    </source>
</evidence>
<evidence type="ECO:0000256" key="3">
    <source>
        <dbReference type="ARBA" id="ARBA00022801"/>
    </source>
</evidence>
<dbReference type="OrthoDB" id="424753at2759"/>
<keyword evidence="3 6" id="KW-0378">Hydrolase</keyword>
<dbReference type="EMBL" id="KN880439">
    <property type="protein sequence ID" value="KIY72958.1"/>
    <property type="molecule type" value="Genomic_DNA"/>
</dbReference>
<dbReference type="InterPro" id="IPR000169">
    <property type="entry name" value="Pept_cys_AS"/>
</dbReference>
<evidence type="ECO:0000256" key="6">
    <source>
        <dbReference type="PROSITE-ProRule" id="PRU00239"/>
    </source>
</evidence>
<keyword evidence="11" id="KW-1185">Reference proteome</keyword>
<dbReference type="InterPro" id="IPR022684">
    <property type="entry name" value="Calpain_cysteine_protease"/>
</dbReference>
<dbReference type="PANTHER" id="PTHR10183">
    <property type="entry name" value="CALPAIN"/>
    <property type="match status" value="1"/>
</dbReference>
<dbReference type="SUPFAM" id="SSF54001">
    <property type="entry name" value="Cysteine proteinases"/>
    <property type="match status" value="1"/>
</dbReference>
<dbReference type="PANTHER" id="PTHR10183:SF379">
    <property type="entry name" value="CALPAIN-5"/>
    <property type="match status" value="1"/>
</dbReference>
<feature type="domain" description="Calpain catalytic" evidence="9">
    <location>
        <begin position="76"/>
        <end position="401"/>
    </location>
</feature>
<proteinExistence type="inferred from homology"/>
<keyword evidence="7" id="KW-0175">Coiled coil</keyword>
<sequence>MVSKKSRARKTHTAEKLADFDHLKFNRTPNSKNQAVFGQQKDAAGQLVSSELDAALEECKEQVENISKDCRARNRRFRDPEFDLENDRGRCLNGLDTDSDLFNPWDCRRVTEIFDAPHFFIDGASSSDIVQGALGDCWFVSALATMATAQGLVEKFCVARDEKVGVYGFVFFRDTKWVIVIIDDLLYTTTPKFEELDHSEKVLYHNDKRQYDATARKGSRSLYFAKSGTDGETWVPLIEKAYAKLHGSYASIEGGMPSDAIEDLTGGVSLLTSVKDILDPDVLWQELLLANKDRLFGVGYGKLSQARNGDAKANIAGLIGGHAYSILRAFEIYGTKFVLVRNPWGNSEWTGRWSDGSAQWTGEWLARLPEMGHSFGDDGQFLMEYSDFLKCWDTIDCTLLFDSRWKMSNLWLQVTTRPMPSAWSYGDVSYTFTVPQAAPQSIIVLSRADTRYFEDIGGRCEWSFDFVVFKKGEKKMLTKSSYVWPYTRSVNAVVDLEPGEYVVHVRLDRILVRSESDYWNSDWNKSALSRVLSERAKSRTMAMNCDMKVESRYMPIPLEILAGQDLKDLEEKARSKTKADNDNSGDQPDEKGIVKEAVAEGLEAKIAPKETLAKGPGCQPDTKDDASDSSQKAEDGNEKEEDADTDDAKSESSETEPRKNTESALDEDLDSVLLGLRVYSTCTEPVTIVGHLRHELEISKDLAL</sequence>
<dbReference type="InterPro" id="IPR001300">
    <property type="entry name" value="Peptidase_C2_calpain_cat"/>
</dbReference>
<evidence type="ECO:0000256" key="8">
    <source>
        <dbReference type="SAM" id="MobiDB-lite"/>
    </source>
</evidence>
<dbReference type="SMART" id="SM00230">
    <property type="entry name" value="CysPc"/>
    <property type="match status" value="1"/>
</dbReference>
<organism evidence="10 11">
    <name type="scientific">Cylindrobasidium torrendii FP15055 ss-10</name>
    <dbReference type="NCBI Taxonomy" id="1314674"/>
    <lineage>
        <taxon>Eukaryota</taxon>
        <taxon>Fungi</taxon>
        <taxon>Dikarya</taxon>
        <taxon>Basidiomycota</taxon>
        <taxon>Agaricomycotina</taxon>
        <taxon>Agaricomycetes</taxon>
        <taxon>Agaricomycetidae</taxon>
        <taxon>Agaricales</taxon>
        <taxon>Marasmiineae</taxon>
        <taxon>Physalacriaceae</taxon>
        <taxon>Cylindrobasidium</taxon>
    </lineage>
</organism>
<gene>
    <name evidence="10" type="ORF">CYLTODRAFT_417468</name>
</gene>
<evidence type="ECO:0000256" key="2">
    <source>
        <dbReference type="ARBA" id="ARBA00022670"/>
    </source>
</evidence>